<dbReference type="Gene3D" id="1.10.840.10">
    <property type="entry name" value="Ras guanine-nucleotide exchange factors catalytic domain"/>
    <property type="match status" value="1"/>
</dbReference>
<dbReference type="InterPro" id="IPR000651">
    <property type="entry name" value="Ras-like_Gua-exchang_fac_N"/>
</dbReference>
<reference evidence="8 9" key="1">
    <citation type="journal article" date="2018" name="Evol. Lett.">
        <title>Horizontal gene cluster transfer increased hallucinogenic mushroom diversity.</title>
        <authorList>
            <person name="Reynolds H.T."/>
            <person name="Vijayakumar V."/>
            <person name="Gluck-Thaler E."/>
            <person name="Korotkin H.B."/>
            <person name="Matheny P.B."/>
            <person name="Slot J.C."/>
        </authorList>
    </citation>
    <scope>NUCLEOTIDE SEQUENCE [LARGE SCALE GENOMIC DNA]</scope>
    <source>
        <strain evidence="8 9">SRW20</strain>
    </source>
</reference>
<dbReference type="InParanoid" id="A0A409VKQ4"/>
<evidence type="ECO:0000259" key="7">
    <source>
        <dbReference type="PROSITE" id="PS50212"/>
    </source>
</evidence>
<dbReference type="GO" id="GO:0005524">
    <property type="term" value="F:ATP binding"/>
    <property type="evidence" value="ECO:0007669"/>
    <property type="project" value="UniProtKB-KW"/>
</dbReference>
<dbReference type="InterPro" id="IPR036537">
    <property type="entry name" value="Adaptor_Cbl_N_dom_sf"/>
</dbReference>
<evidence type="ECO:0000256" key="1">
    <source>
        <dbReference type="ARBA" id="ARBA00022741"/>
    </source>
</evidence>
<dbReference type="GO" id="GO:0007264">
    <property type="term" value="P:small GTPase-mediated signal transduction"/>
    <property type="evidence" value="ECO:0007669"/>
    <property type="project" value="InterPro"/>
</dbReference>
<feature type="domain" description="N-terminal Ras-GEF" evidence="7">
    <location>
        <begin position="677"/>
        <end position="796"/>
    </location>
</feature>
<dbReference type="PROSITE" id="PS50212">
    <property type="entry name" value="RASGEF_NTER"/>
    <property type="match status" value="1"/>
</dbReference>
<dbReference type="CDD" id="cd21037">
    <property type="entry name" value="MLKL_NTD"/>
    <property type="match status" value="1"/>
</dbReference>
<keyword evidence="1" id="KW-0547">Nucleotide-binding</keyword>
<dbReference type="Pfam" id="PF00617">
    <property type="entry name" value="RasGEF"/>
    <property type="match status" value="1"/>
</dbReference>
<dbReference type="SMART" id="SM00147">
    <property type="entry name" value="RasGEF"/>
    <property type="match status" value="1"/>
</dbReference>
<dbReference type="PROSITE" id="PS00109">
    <property type="entry name" value="PROTEIN_KINASE_TYR"/>
    <property type="match status" value="1"/>
</dbReference>
<dbReference type="AlphaFoldDB" id="A0A409VKQ4"/>
<dbReference type="InterPro" id="IPR008266">
    <property type="entry name" value="Tyr_kinase_AS"/>
</dbReference>
<dbReference type="InterPro" id="IPR000719">
    <property type="entry name" value="Prot_kinase_dom"/>
</dbReference>
<dbReference type="InterPro" id="IPR023578">
    <property type="entry name" value="Ras_GEF_dom_sf"/>
</dbReference>
<dbReference type="InterPro" id="IPR001895">
    <property type="entry name" value="RASGEF_cat_dom"/>
</dbReference>
<gene>
    <name evidence="8" type="ORF">CVT26_009619</name>
</gene>
<dbReference type="InterPro" id="IPR011009">
    <property type="entry name" value="Kinase-like_dom_sf"/>
</dbReference>
<comment type="caution">
    <text evidence="8">The sequence shown here is derived from an EMBL/GenBank/DDBJ whole genome shotgun (WGS) entry which is preliminary data.</text>
</comment>
<dbReference type="Proteomes" id="UP000284706">
    <property type="component" value="Unassembled WGS sequence"/>
</dbReference>
<dbReference type="InterPro" id="IPR001245">
    <property type="entry name" value="Ser-Thr/Tyr_kinase_cat_dom"/>
</dbReference>
<dbReference type="PANTHER" id="PTHR24418">
    <property type="entry name" value="TYROSINE-PROTEIN KINASE"/>
    <property type="match status" value="1"/>
</dbReference>
<protein>
    <submittedName>
        <fullName evidence="8">Uncharacterized protein</fullName>
    </submittedName>
</protein>
<dbReference type="Gene3D" id="1.10.510.10">
    <property type="entry name" value="Transferase(Phosphotransferase) domain 1"/>
    <property type="match status" value="1"/>
</dbReference>
<keyword evidence="3" id="KW-0344">Guanine-nucleotide releasing factor</keyword>
<dbReference type="Gene3D" id="1.20.930.20">
    <property type="entry name" value="Adaptor protein Cbl, N-terminal domain"/>
    <property type="match status" value="1"/>
</dbReference>
<dbReference type="InterPro" id="IPR050198">
    <property type="entry name" value="Non-receptor_tyrosine_kinases"/>
</dbReference>
<dbReference type="InterPro" id="IPR036964">
    <property type="entry name" value="RASGEF_cat_dom_sf"/>
</dbReference>
<sequence>MSLQDLLNFAPVPGLASGVAVLTSTYKEVQNVKLYKQRCRELSGRCLRLMVALQESSRGLEGTRTIEVADEMEILVSHVDRKVREWASWTQLRSFLHQGEIKEGIERLHNDIDSAMMKFHIQVSLELSHGQHLSRAMQERDKIEMRELLQKIVKDTDNMKALLDMQATHHGSDPVEEVMESLQTELMDPTIEPSEEEAFKAGLWLLHEETSRLPPLTDLTGQVTLLSGSTVRKGSFNDVYLGQWLGQESVALRLPRMLGNDPEVQQRFQQEIAIWRELKHVNVVPLYGVVHIGEDLYTVSPWMDNGLAVDYIKKNPSAERLQLLIDAASGLEYLHSKGIVHGDLRGANLLVSREGIVSLSDFGLSKFLEDCNKGMVSSGNTNPRWSAPELVKQSGPLSTHSDVWGFAMVCLEILSGEVPYSSISRDIAVLREVDNGKLPQRPPGRFATSQGLSDDVWALMLDCWHKKPEMRPSITQIKARLSELRGVLSHPGPNQSGSSYDGHPTPSRDAMKSLDLPARQEFRPSTAPSRSIVVPSFYSVPQNNPLSSQGSRPSTAPSKSTVIPSFNSVPRGPSQQRRGYSNGSQAEVDGMDTLRLDYNSTASSSRGSIRSRNNNRPELVISCSSPPASPSRVYQLPLTSRSGSTSSPNSLISSLSGLSTDSRRDTIPVGKLIINIGNDIVLSGTLEGLINHLITNFNLRRDGEYREVFLATCTDFSPLQNVFEIVSHRFYEAEENLIAIQHNVFLLIAHILSNDRQLGVDHALLVQMRLFCKSIVDAESPTTVIDKARDTLKRIEETTRRQNLPFGVPLLPRRKPLQAPDITPHDLAIALTLLEGDKYSVLSVPSYIAHLRRRPGYNHIEGVYSTNNRIILWVKDSILHYDSLKERADVMKFFIHTAYECRKLRNFSSLIAIATALHSVTVERLRYTREALSMTMQSKMDALQDFIDPSSNHRSYRAALNEGANANETQRCVPWLAIHLKELNLVFERYPPTIQVDGRPLINFERYYRFMKRVREVLYYKVPDLEQYRHQGQLEYLQNRLRDLELTNVTEDQQITRGQELELLEYSEYHDLRGHLKSLGFKVG</sequence>
<name>A0A409VKQ4_9AGAR</name>
<dbReference type="STRING" id="231916.A0A409VKQ4"/>
<evidence type="ECO:0000259" key="5">
    <source>
        <dbReference type="PROSITE" id="PS50009"/>
    </source>
</evidence>
<dbReference type="OrthoDB" id="4062651at2759"/>
<keyword evidence="2" id="KW-0067">ATP-binding</keyword>
<dbReference type="PROSITE" id="PS50009">
    <property type="entry name" value="RASGEF_CAT"/>
    <property type="match status" value="1"/>
</dbReference>
<evidence type="ECO:0000259" key="6">
    <source>
        <dbReference type="PROSITE" id="PS50011"/>
    </source>
</evidence>
<feature type="region of interest" description="Disordered" evidence="4">
    <location>
        <begin position="542"/>
        <end position="660"/>
    </location>
</feature>
<evidence type="ECO:0000256" key="4">
    <source>
        <dbReference type="SAM" id="MobiDB-lite"/>
    </source>
</evidence>
<feature type="region of interest" description="Disordered" evidence="4">
    <location>
        <begin position="487"/>
        <end position="511"/>
    </location>
</feature>
<dbReference type="Pfam" id="PF07714">
    <property type="entry name" value="PK_Tyr_Ser-Thr"/>
    <property type="match status" value="1"/>
</dbReference>
<feature type="compositionally biased region" description="Low complexity" evidence="4">
    <location>
        <begin position="636"/>
        <end position="660"/>
    </location>
</feature>
<feature type="domain" description="Ras-GEF" evidence="5">
    <location>
        <begin position="823"/>
        <end position="1054"/>
    </location>
</feature>
<feature type="compositionally biased region" description="Low complexity" evidence="4">
    <location>
        <begin position="599"/>
        <end position="616"/>
    </location>
</feature>
<dbReference type="GO" id="GO:0007166">
    <property type="term" value="P:cell surface receptor signaling pathway"/>
    <property type="evidence" value="ECO:0007669"/>
    <property type="project" value="InterPro"/>
</dbReference>
<keyword evidence="9" id="KW-1185">Reference proteome</keyword>
<dbReference type="Gene3D" id="1.20.870.10">
    <property type="entry name" value="Son of sevenless (SoS) protein Chain: S domain 1"/>
    <property type="match status" value="1"/>
</dbReference>
<organism evidence="8 9">
    <name type="scientific">Gymnopilus dilepis</name>
    <dbReference type="NCBI Taxonomy" id="231916"/>
    <lineage>
        <taxon>Eukaryota</taxon>
        <taxon>Fungi</taxon>
        <taxon>Dikarya</taxon>
        <taxon>Basidiomycota</taxon>
        <taxon>Agaricomycotina</taxon>
        <taxon>Agaricomycetes</taxon>
        <taxon>Agaricomycetidae</taxon>
        <taxon>Agaricales</taxon>
        <taxon>Agaricineae</taxon>
        <taxon>Hymenogastraceae</taxon>
        <taxon>Gymnopilus</taxon>
    </lineage>
</organism>
<dbReference type="SUPFAM" id="SSF48366">
    <property type="entry name" value="Ras GEF"/>
    <property type="match status" value="1"/>
</dbReference>
<feature type="domain" description="Protein kinase" evidence="6">
    <location>
        <begin position="225"/>
        <end position="493"/>
    </location>
</feature>
<dbReference type="InterPro" id="IPR059179">
    <property type="entry name" value="MLKL-like_MCAfunc"/>
</dbReference>
<dbReference type="GO" id="GO:0005085">
    <property type="term" value="F:guanyl-nucleotide exchange factor activity"/>
    <property type="evidence" value="ECO:0007669"/>
    <property type="project" value="UniProtKB-KW"/>
</dbReference>
<evidence type="ECO:0000256" key="2">
    <source>
        <dbReference type="ARBA" id="ARBA00022840"/>
    </source>
</evidence>
<evidence type="ECO:0000313" key="8">
    <source>
        <dbReference type="EMBL" id="PPQ66840.1"/>
    </source>
</evidence>
<dbReference type="GO" id="GO:0004672">
    <property type="term" value="F:protein kinase activity"/>
    <property type="evidence" value="ECO:0007669"/>
    <property type="project" value="InterPro"/>
</dbReference>
<dbReference type="SUPFAM" id="SSF56112">
    <property type="entry name" value="Protein kinase-like (PK-like)"/>
    <property type="match status" value="1"/>
</dbReference>
<feature type="compositionally biased region" description="Polar residues" evidence="4">
    <location>
        <begin position="542"/>
        <end position="585"/>
    </location>
</feature>
<evidence type="ECO:0000313" key="9">
    <source>
        <dbReference type="Proteomes" id="UP000284706"/>
    </source>
</evidence>
<accession>A0A409VKQ4</accession>
<proteinExistence type="predicted"/>
<dbReference type="EMBL" id="NHYE01005620">
    <property type="protein sequence ID" value="PPQ66840.1"/>
    <property type="molecule type" value="Genomic_DNA"/>
</dbReference>
<evidence type="ECO:0000256" key="3">
    <source>
        <dbReference type="PROSITE-ProRule" id="PRU00168"/>
    </source>
</evidence>
<dbReference type="PROSITE" id="PS50011">
    <property type="entry name" value="PROTEIN_KINASE_DOM"/>
    <property type="match status" value="1"/>
</dbReference>